<keyword evidence="1" id="KW-0645">Protease</keyword>
<keyword evidence="1" id="KW-0031">Aminopeptidase</keyword>
<sequence>MVSFSISDRNRLACRDARWLRPQAYRHHSAAESSGSLETALWSEVKVLATWGSGKVSLSLAAVNAVPAVSLVPPRPELSSCEYGGTHQKDTHAGRSSVSMQYTADFMAEAKKHLKVVGSMAIVRTVWEQVRWGLSAEGRMVMVDLLCEMKKLERCWALLRCQHQARTTGSQEQNLSEDILQCNNFCLHPATPRTSDPALSSSYGLRRLDKHGVDSSTCPTRDIMGPAVLSQCPDRGPIVIMATNFILSDVLWSRKKKKLHNNHVEARGQGSILKKVLEALEGSDHRNLLGYQLVRHLPASMDSSHLPGQLTLQHDGF</sequence>
<keyword evidence="2" id="KW-1185">Reference proteome</keyword>
<dbReference type="GO" id="GO:0004177">
    <property type="term" value="F:aminopeptidase activity"/>
    <property type="evidence" value="ECO:0007669"/>
    <property type="project" value="UniProtKB-KW"/>
</dbReference>
<proteinExistence type="predicted"/>
<accession>A0AAD3NIX3</accession>
<organism evidence="1 2">
    <name type="scientific">Lates japonicus</name>
    <name type="common">Japanese lates</name>
    <dbReference type="NCBI Taxonomy" id="270547"/>
    <lineage>
        <taxon>Eukaryota</taxon>
        <taxon>Metazoa</taxon>
        <taxon>Chordata</taxon>
        <taxon>Craniata</taxon>
        <taxon>Vertebrata</taxon>
        <taxon>Euteleostomi</taxon>
        <taxon>Actinopterygii</taxon>
        <taxon>Neopterygii</taxon>
        <taxon>Teleostei</taxon>
        <taxon>Neoteleostei</taxon>
        <taxon>Acanthomorphata</taxon>
        <taxon>Carangaria</taxon>
        <taxon>Carangaria incertae sedis</taxon>
        <taxon>Centropomidae</taxon>
        <taxon>Lates</taxon>
    </lineage>
</organism>
<keyword evidence="1" id="KW-0378">Hydrolase</keyword>
<evidence type="ECO:0000313" key="1">
    <source>
        <dbReference type="EMBL" id="GLD71929.1"/>
    </source>
</evidence>
<reference evidence="1" key="1">
    <citation type="submission" date="2022-08" db="EMBL/GenBank/DDBJ databases">
        <title>Genome sequencing of akame (Lates japonicus).</title>
        <authorList>
            <person name="Hashiguchi Y."/>
            <person name="Takahashi H."/>
        </authorList>
    </citation>
    <scope>NUCLEOTIDE SEQUENCE</scope>
    <source>
        <strain evidence="1">Kochi</strain>
    </source>
</reference>
<evidence type="ECO:0000313" key="2">
    <source>
        <dbReference type="Proteomes" id="UP001279410"/>
    </source>
</evidence>
<dbReference type="AlphaFoldDB" id="A0AAD3NIX3"/>
<protein>
    <submittedName>
        <fullName evidence="1">Aminopeptidase W07G4.4</fullName>
    </submittedName>
</protein>
<name>A0AAD3NIX3_LATJO</name>
<comment type="caution">
    <text evidence="1">The sequence shown here is derived from an EMBL/GenBank/DDBJ whole genome shotgun (WGS) entry which is preliminary data.</text>
</comment>
<dbReference type="EMBL" id="BRZM01000804">
    <property type="protein sequence ID" value="GLD71929.1"/>
    <property type="molecule type" value="Genomic_DNA"/>
</dbReference>
<gene>
    <name evidence="1" type="ORF">AKAME5_002325300</name>
</gene>
<dbReference type="Proteomes" id="UP001279410">
    <property type="component" value="Unassembled WGS sequence"/>
</dbReference>